<dbReference type="NCBIfam" id="TIGR00231">
    <property type="entry name" value="small_GTP"/>
    <property type="match status" value="1"/>
</dbReference>
<dbReference type="GO" id="GO:0005634">
    <property type="term" value="C:nucleus"/>
    <property type="evidence" value="ECO:0007669"/>
    <property type="project" value="UniProtKB-SubCell"/>
</dbReference>
<gene>
    <name evidence="11" type="ORF">T310_5994</name>
</gene>
<dbReference type="Gene3D" id="3.40.50.300">
    <property type="entry name" value="P-loop containing nucleotide triphosphate hydrolases"/>
    <property type="match status" value="1"/>
</dbReference>
<dbReference type="GO" id="GO:0000054">
    <property type="term" value="P:ribosomal subunit export from nucleus"/>
    <property type="evidence" value="ECO:0007669"/>
    <property type="project" value="TreeGrafter"/>
</dbReference>
<dbReference type="CDD" id="cd00877">
    <property type="entry name" value="Ran"/>
    <property type="match status" value="1"/>
</dbReference>
<dbReference type="PRINTS" id="PR00627">
    <property type="entry name" value="GTPRANTC4"/>
</dbReference>
<dbReference type="FunFam" id="3.40.50.300:FF:000131">
    <property type="entry name" value="GTP-binding nuclear protein Ran"/>
    <property type="match status" value="1"/>
</dbReference>
<dbReference type="InterPro" id="IPR002041">
    <property type="entry name" value="Ran_GTPase"/>
</dbReference>
<dbReference type="InterPro" id="IPR040815">
    <property type="entry name" value="Nas2_N"/>
</dbReference>
<feature type="region of interest" description="Disordered" evidence="8">
    <location>
        <begin position="287"/>
        <end position="325"/>
    </location>
</feature>
<evidence type="ECO:0000256" key="2">
    <source>
        <dbReference type="ARBA" id="ARBA00008028"/>
    </source>
</evidence>
<comment type="caution">
    <text evidence="11">The sequence shown here is derived from an EMBL/GenBank/DDBJ whole genome shotgun (WGS) entry which is preliminary data.</text>
</comment>
<keyword evidence="12" id="KW-1185">Reference proteome</keyword>
<proteinExistence type="inferred from homology"/>
<name>A0A0F4YQ73_RASE3</name>
<dbReference type="STRING" id="1408163.A0A0F4YQ73"/>
<dbReference type="InterPro" id="IPR041489">
    <property type="entry name" value="PDZ_6"/>
</dbReference>
<dbReference type="PROSITE" id="PS51418">
    <property type="entry name" value="RAN"/>
    <property type="match status" value="1"/>
</dbReference>
<reference evidence="11 12" key="1">
    <citation type="submission" date="2015-04" db="EMBL/GenBank/DDBJ databases">
        <authorList>
            <person name="Heijne W.H."/>
            <person name="Fedorova N.D."/>
            <person name="Nierman W.C."/>
            <person name="Vollebregt A.W."/>
            <person name="Zhao Z."/>
            <person name="Wu L."/>
            <person name="Kumar M."/>
            <person name="Stam H."/>
            <person name="van den Berg M.A."/>
            <person name="Pel H.J."/>
        </authorList>
    </citation>
    <scope>NUCLEOTIDE SEQUENCE [LARGE SCALE GENOMIC DNA]</scope>
    <source>
        <strain evidence="11 12">CBS 393.64</strain>
    </source>
</reference>
<dbReference type="SUPFAM" id="SSF50156">
    <property type="entry name" value="PDZ domain-like"/>
    <property type="match status" value="1"/>
</dbReference>
<evidence type="ECO:0000256" key="4">
    <source>
        <dbReference type="ARBA" id="ARBA00022741"/>
    </source>
</evidence>
<feature type="region of interest" description="Disordered" evidence="8">
    <location>
        <begin position="1"/>
        <end position="25"/>
    </location>
</feature>
<evidence type="ECO:0000313" key="12">
    <source>
        <dbReference type="Proteomes" id="UP000053958"/>
    </source>
</evidence>
<evidence type="ECO:0000256" key="1">
    <source>
        <dbReference type="ARBA" id="ARBA00004123"/>
    </source>
</evidence>
<keyword evidence="4" id="KW-0547">Nucleotide-binding</keyword>
<dbReference type="InterPro" id="IPR036034">
    <property type="entry name" value="PDZ_sf"/>
</dbReference>
<dbReference type="InterPro" id="IPR001806">
    <property type="entry name" value="Small_GTPase"/>
</dbReference>
<dbReference type="Pfam" id="PF00071">
    <property type="entry name" value="Ras"/>
    <property type="match status" value="1"/>
</dbReference>
<dbReference type="GO" id="GO:0003924">
    <property type="term" value="F:GTPase activity"/>
    <property type="evidence" value="ECO:0007669"/>
    <property type="project" value="InterPro"/>
</dbReference>
<dbReference type="OrthoDB" id="48625at2759"/>
<dbReference type="Proteomes" id="UP000053958">
    <property type="component" value="Unassembled WGS sequence"/>
</dbReference>
<dbReference type="GO" id="GO:0006606">
    <property type="term" value="P:protein import into nucleus"/>
    <property type="evidence" value="ECO:0007669"/>
    <property type="project" value="TreeGrafter"/>
</dbReference>
<comment type="subcellular location">
    <subcellularLocation>
        <location evidence="1">Nucleus</location>
    </subcellularLocation>
</comment>
<dbReference type="Pfam" id="PF18265">
    <property type="entry name" value="Nas2_N"/>
    <property type="match status" value="1"/>
</dbReference>
<dbReference type="GO" id="GO:0005737">
    <property type="term" value="C:cytoplasm"/>
    <property type="evidence" value="ECO:0007669"/>
    <property type="project" value="TreeGrafter"/>
</dbReference>
<evidence type="ECO:0000256" key="5">
    <source>
        <dbReference type="ARBA" id="ARBA00022927"/>
    </source>
</evidence>
<keyword evidence="6" id="KW-0342">GTP-binding</keyword>
<dbReference type="InterPro" id="IPR027417">
    <property type="entry name" value="P-loop_NTPase"/>
</dbReference>
<protein>
    <submittedName>
        <fullName evidence="11">GTP-binding nuclear protein Ran</fullName>
    </submittedName>
</protein>
<evidence type="ECO:0000259" key="10">
    <source>
        <dbReference type="Pfam" id="PF18265"/>
    </source>
</evidence>
<evidence type="ECO:0000256" key="8">
    <source>
        <dbReference type="SAM" id="MobiDB-lite"/>
    </source>
</evidence>
<feature type="region of interest" description="Disordered" evidence="8">
    <location>
        <begin position="116"/>
        <end position="164"/>
    </location>
</feature>
<dbReference type="SUPFAM" id="SSF52540">
    <property type="entry name" value="P-loop containing nucleoside triphosphate hydrolases"/>
    <property type="match status" value="1"/>
</dbReference>
<evidence type="ECO:0000256" key="7">
    <source>
        <dbReference type="ARBA" id="ARBA00023242"/>
    </source>
</evidence>
<dbReference type="PANTHER" id="PTHR24071:SF0">
    <property type="entry name" value="GTP-BINDING NUCLEAR PROTEIN RAN"/>
    <property type="match status" value="1"/>
</dbReference>
<evidence type="ECO:0000259" key="9">
    <source>
        <dbReference type="Pfam" id="PF17820"/>
    </source>
</evidence>
<dbReference type="InterPro" id="IPR005225">
    <property type="entry name" value="Small_GTP-bd"/>
</dbReference>
<accession>A0A0F4YQ73</accession>
<dbReference type="SMART" id="SM00174">
    <property type="entry name" value="RHO"/>
    <property type="match status" value="1"/>
</dbReference>
<dbReference type="Pfam" id="PF17820">
    <property type="entry name" value="PDZ_6"/>
    <property type="match status" value="1"/>
</dbReference>
<dbReference type="Gene3D" id="2.30.42.10">
    <property type="match status" value="1"/>
</dbReference>
<organism evidence="11 12">
    <name type="scientific">Rasamsonia emersonii (strain ATCC 16479 / CBS 393.64 / IMI 116815)</name>
    <dbReference type="NCBI Taxonomy" id="1408163"/>
    <lineage>
        <taxon>Eukaryota</taxon>
        <taxon>Fungi</taxon>
        <taxon>Dikarya</taxon>
        <taxon>Ascomycota</taxon>
        <taxon>Pezizomycotina</taxon>
        <taxon>Eurotiomycetes</taxon>
        <taxon>Eurotiomycetidae</taxon>
        <taxon>Eurotiales</taxon>
        <taxon>Trichocomaceae</taxon>
        <taxon>Rasamsonia</taxon>
    </lineage>
</organism>
<dbReference type="Gene3D" id="6.10.140.1710">
    <property type="match status" value="1"/>
</dbReference>
<dbReference type="PANTHER" id="PTHR24071">
    <property type="entry name" value="RAN GTPASE"/>
    <property type="match status" value="1"/>
</dbReference>
<sequence length="647" mass="72031">MGNPMDDNIHAPTVPSGPRSGGAGFKDLSKLSMVELMNEKERIEAELSALSSVLTSHGVDMNTPLLTPDGFPRNDIDVAQIRITRARIIHLRNDHKEVMKYLEKGLHAHFEALRQAQGAPTGDPASTSTTAPTSTSVPASASASTSTSQPQITQETSTSQAGMVETPFARVNSVASGSPADRAGLKAGDTIRSFGGVNWVNHERLTKIGEVVQQNEGVRNHFYSTGLLNPVANEHAARHRCQKAGSDVIRLQPSERRFEWHHQRRRVYSVRNTGLARLAFTNRLGRDRRRRLRGSKGGANSALSRDAGSPARLLSPPKIPSPAQHHQGISFLLNPCVHDPRVTPFSESFDTRIAGFPAKRFSPSLRYLLGSSLIPSHNHHGSTAAASPTNLQARPCRRRWYWKDGDYDLVAPRWLDATGFPSVWTETHLPHPALLMFLSRKRASLTFAFSSRQTTFVKRHLTGEFEKKYIATLGVEVHPLGFTTNLGPIQFDVWDTAGQEKFGGLRDGYYINGQCGIIMFDVTSRITYKNVPNWHRDLVRVCENIPIVLCGNKVDVKERKVKAKTITFHRKKNLQYYDISAKSNYNFEKPFLWLARKLVGNQSLEFVAAPALAPPEVQVNPELLEQYQKEMHEAAQQPLPDEEDADL</sequence>
<dbReference type="PROSITE" id="PS51419">
    <property type="entry name" value="RAB"/>
    <property type="match status" value="1"/>
</dbReference>
<dbReference type="SMART" id="SM00173">
    <property type="entry name" value="RAS"/>
    <property type="match status" value="1"/>
</dbReference>
<keyword evidence="5" id="KW-0653">Protein transport</keyword>
<evidence type="ECO:0000313" key="11">
    <source>
        <dbReference type="EMBL" id="KKA19996.1"/>
    </source>
</evidence>
<keyword evidence="7" id="KW-0539">Nucleus</keyword>
<dbReference type="GO" id="GO:0005525">
    <property type="term" value="F:GTP binding"/>
    <property type="evidence" value="ECO:0007669"/>
    <property type="project" value="UniProtKB-KW"/>
</dbReference>
<feature type="domain" description="Nas2 N-terminal" evidence="10">
    <location>
        <begin position="35"/>
        <end position="111"/>
    </location>
</feature>
<feature type="compositionally biased region" description="Low complexity" evidence="8">
    <location>
        <begin position="119"/>
        <end position="160"/>
    </location>
</feature>
<dbReference type="SMART" id="SM00176">
    <property type="entry name" value="RAN"/>
    <property type="match status" value="1"/>
</dbReference>
<dbReference type="EMBL" id="LASV01000299">
    <property type="protein sequence ID" value="KKA19996.1"/>
    <property type="molecule type" value="Genomic_DNA"/>
</dbReference>
<keyword evidence="3" id="KW-0813">Transport</keyword>
<dbReference type="RefSeq" id="XP_013326608.1">
    <property type="nucleotide sequence ID" value="XM_013471154.1"/>
</dbReference>
<evidence type="ECO:0000256" key="3">
    <source>
        <dbReference type="ARBA" id="ARBA00022448"/>
    </source>
</evidence>
<dbReference type="SMART" id="SM00175">
    <property type="entry name" value="RAB"/>
    <property type="match status" value="1"/>
</dbReference>
<feature type="domain" description="PDZ" evidence="9">
    <location>
        <begin position="171"/>
        <end position="218"/>
    </location>
</feature>
<dbReference type="GeneID" id="25318314"/>
<dbReference type="AlphaFoldDB" id="A0A0F4YQ73"/>
<comment type="similarity">
    <text evidence="2">Belongs to the small GTPase superfamily. Ran family.</text>
</comment>
<evidence type="ECO:0000256" key="6">
    <source>
        <dbReference type="ARBA" id="ARBA00023134"/>
    </source>
</evidence>